<name>A0A4R5MGH6_9BURK</name>
<dbReference type="Proteomes" id="UP000295722">
    <property type="component" value="Unassembled WGS sequence"/>
</dbReference>
<proteinExistence type="predicted"/>
<protein>
    <submittedName>
        <fullName evidence="2">Uncharacterized protein</fullName>
    </submittedName>
</protein>
<accession>A0A4R5MGH6</accession>
<dbReference type="EMBL" id="SMRP01000001">
    <property type="protein sequence ID" value="TDG25850.1"/>
    <property type="molecule type" value="Genomic_DNA"/>
</dbReference>
<evidence type="ECO:0000256" key="1">
    <source>
        <dbReference type="SAM" id="MobiDB-lite"/>
    </source>
</evidence>
<organism evidence="2 3">
    <name type="scientific">Paraburkholderia silviterrae</name>
    <dbReference type="NCBI Taxonomy" id="2528715"/>
    <lineage>
        <taxon>Bacteria</taxon>
        <taxon>Pseudomonadati</taxon>
        <taxon>Pseudomonadota</taxon>
        <taxon>Betaproteobacteria</taxon>
        <taxon>Burkholderiales</taxon>
        <taxon>Burkholderiaceae</taxon>
        <taxon>Paraburkholderia</taxon>
    </lineage>
</organism>
<evidence type="ECO:0000313" key="2">
    <source>
        <dbReference type="EMBL" id="TDG25850.1"/>
    </source>
</evidence>
<feature type="compositionally biased region" description="Basic residues" evidence="1">
    <location>
        <begin position="1"/>
        <end position="13"/>
    </location>
</feature>
<sequence length="59" mass="6343">MKKISGVKVPKLKAPKESMPKAPKKQAKPSSSVSKGTFGAEMRKVQKRAKPKAGKIPVI</sequence>
<feature type="region of interest" description="Disordered" evidence="1">
    <location>
        <begin position="1"/>
        <end position="59"/>
    </location>
</feature>
<dbReference type="RefSeq" id="WP_133192902.1">
    <property type="nucleotide sequence ID" value="NZ_JBHUCW010000015.1"/>
</dbReference>
<dbReference type="AlphaFoldDB" id="A0A4R5MGH6"/>
<comment type="caution">
    <text evidence="2">The sequence shown here is derived from an EMBL/GenBank/DDBJ whole genome shotgun (WGS) entry which is preliminary data.</text>
</comment>
<evidence type="ECO:0000313" key="3">
    <source>
        <dbReference type="Proteomes" id="UP000295722"/>
    </source>
</evidence>
<reference evidence="2 3" key="1">
    <citation type="submission" date="2019-03" db="EMBL/GenBank/DDBJ databases">
        <title>Paraburkholderia sp. 4M-K11, isolated from subtropical forest soil.</title>
        <authorList>
            <person name="Gao Z.-H."/>
            <person name="Qiu L.-H."/>
        </authorList>
    </citation>
    <scope>NUCLEOTIDE SEQUENCE [LARGE SCALE GENOMIC DNA]</scope>
    <source>
        <strain evidence="2 3">4M-K11</strain>
    </source>
</reference>
<gene>
    <name evidence="2" type="ORF">EYW47_00320</name>
</gene>
<keyword evidence="3" id="KW-1185">Reference proteome</keyword>